<feature type="transmembrane region" description="Helical" evidence="1">
    <location>
        <begin position="78"/>
        <end position="100"/>
    </location>
</feature>
<dbReference type="PANTHER" id="PTHR28008">
    <property type="entry name" value="DOMAIN PROTEIN, PUTATIVE (AFU_ORTHOLOGUE AFUA_3G10980)-RELATED"/>
    <property type="match status" value="1"/>
</dbReference>
<dbReference type="InterPro" id="IPR006976">
    <property type="entry name" value="VanZ-like"/>
</dbReference>
<protein>
    <submittedName>
        <fullName evidence="3">VanZ family protein</fullName>
    </submittedName>
</protein>
<keyword evidence="1" id="KW-1133">Transmembrane helix</keyword>
<organism evidence="3 4">
    <name type="scientific">Hallella faecis</name>
    <dbReference type="NCBI Taxonomy" id="2841596"/>
    <lineage>
        <taxon>Bacteria</taxon>
        <taxon>Pseudomonadati</taxon>
        <taxon>Bacteroidota</taxon>
        <taxon>Bacteroidia</taxon>
        <taxon>Bacteroidales</taxon>
        <taxon>Prevotellaceae</taxon>
        <taxon>Hallella</taxon>
    </lineage>
</organism>
<dbReference type="Proteomes" id="UP001487296">
    <property type="component" value="Unassembled WGS sequence"/>
</dbReference>
<accession>A0ABV1FP26</accession>
<feature type="domain" description="VanZ-like" evidence="2">
    <location>
        <begin position="12"/>
        <end position="94"/>
    </location>
</feature>
<evidence type="ECO:0000259" key="2">
    <source>
        <dbReference type="Pfam" id="PF04892"/>
    </source>
</evidence>
<comment type="caution">
    <text evidence="3">The sequence shown here is derived from an EMBL/GenBank/DDBJ whole genome shotgun (WGS) entry which is preliminary data.</text>
</comment>
<dbReference type="NCBIfam" id="NF037970">
    <property type="entry name" value="vanZ_1"/>
    <property type="match status" value="1"/>
</dbReference>
<dbReference type="RefSeq" id="WP_252344874.1">
    <property type="nucleotide sequence ID" value="NZ_JAHKBE010000008.1"/>
</dbReference>
<evidence type="ECO:0000313" key="3">
    <source>
        <dbReference type="EMBL" id="MEQ2486149.1"/>
    </source>
</evidence>
<reference evidence="3 4" key="1">
    <citation type="submission" date="2024-04" db="EMBL/GenBank/DDBJ databases">
        <title>Human intestinal bacterial collection.</title>
        <authorList>
            <person name="Pauvert C."/>
            <person name="Hitch T.C.A."/>
            <person name="Clavel T."/>
        </authorList>
    </citation>
    <scope>NUCLEOTIDE SEQUENCE [LARGE SCALE GENOMIC DNA]</scope>
    <source>
        <strain evidence="3 4">CLA-AA-H145</strain>
    </source>
</reference>
<evidence type="ECO:0000256" key="1">
    <source>
        <dbReference type="SAM" id="Phobius"/>
    </source>
</evidence>
<sequence length="118" mass="12900">MPETPLDGISMIDKWTHFVMYGGLCAVVWTEHAFNRHTINKRFLRTWAFIIPLLMGGLIEVVQATCTGGQRSGDVVDWLADGIGVLIGQGLGMLLARAVASCRKGRKEGASCGNERRP</sequence>
<keyword evidence="1" id="KW-0812">Transmembrane</keyword>
<feature type="transmembrane region" description="Helical" evidence="1">
    <location>
        <begin position="15"/>
        <end position="34"/>
    </location>
</feature>
<gene>
    <name evidence="3" type="ORF">AAAT34_03655</name>
</gene>
<dbReference type="PANTHER" id="PTHR28008:SF1">
    <property type="entry name" value="DOMAIN PROTEIN, PUTATIVE (AFU_ORTHOLOGUE AFUA_3G10980)-RELATED"/>
    <property type="match status" value="1"/>
</dbReference>
<evidence type="ECO:0000313" key="4">
    <source>
        <dbReference type="Proteomes" id="UP001487296"/>
    </source>
</evidence>
<feature type="transmembrane region" description="Helical" evidence="1">
    <location>
        <begin position="46"/>
        <end position="66"/>
    </location>
</feature>
<proteinExistence type="predicted"/>
<keyword evidence="1" id="KW-0472">Membrane</keyword>
<keyword evidence="4" id="KW-1185">Reference proteome</keyword>
<dbReference type="Pfam" id="PF04892">
    <property type="entry name" value="VanZ"/>
    <property type="match status" value="1"/>
</dbReference>
<dbReference type="EMBL" id="JBBNFP010000008">
    <property type="protein sequence ID" value="MEQ2486149.1"/>
    <property type="molecule type" value="Genomic_DNA"/>
</dbReference>
<name>A0ABV1FP26_9BACT</name>